<gene>
    <name evidence="1" type="ORF">SLEP1_g49452</name>
</gene>
<dbReference type="EMBL" id="BPVZ01000154">
    <property type="protein sequence ID" value="GKV41990.1"/>
    <property type="molecule type" value="Genomic_DNA"/>
</dbReference>
<reference evidence="1 2" key="1">
    <citation type="journal article" date="2021" name="Commun. Biol.">
        <title>The genome of Shorea leprosula (Dipterocarpaceae) highlights the ecological relevance of drought in aseasonal tropical rainforests.</title>
        <authorList>
            <person name="Ng K.K.S."/>
            <person name="Kobayashi M.J."/>
            <person name="Fawcett J.A."/>
            <person name="Hatakeyama M."/>
            <person name="Paape T."/>
            <person name="Ng C.H."/>
            <person name="Ang C.C."/>
            <person name="Tnah L.H."/>
            <person name="Lee C.T."/>
            <person name="Nishiyama T."/>
            <person name="Sese J."/>
            <person name="O'Brien M.J."/>
            <person name="Copetti D."/>
            <person name="Mohd Noor M.I."/>
            <person name="Ong R.C."/>
            <person name="Putra M."/>
            <person name="Sireger I.Z."/>
            <person name="Indrioko S."/>
            <person name="Kosugi Y."/>
            <person name="Izuno A."/>
            <person name="Isagi Y."/>
            <person name="Lee S.L."/>
            <person name="Shimizu K.K."/>
        </authorList>
    </citation>
    <scope>NUCLEOTIDE SEQUENCE [LARGE SCALE GENOMIC DNA]</scope>
    <source>
        <strain evidence="1">214</strain>
    </source>
</reference>
<organism evidence="1 2">
    <name type="scientific">Rubroshorea leprosula</name>
    <dbReference type="NCBI Taxonomy" id="152421"/>
    <lineage>
        <taxon>Eukaryota</taxon>
        <taxon>Viridiplantae</taxon>
        <taxon>Streptophyta</taxon>
        <taxon>Embryophyta</taxon>
        <taxon>Tracheophyta</taxon>
        <taxon>Spermatophyta</taxon>
        <taxon>Magnoliopsida</taxon>
        <taxon>eudicotyledons</taxon>
        <taxon>Gunneridae</taxon>
        <taxon>Pentapetalae</taxon>
        <taxon>rosids</taxon>
        <taxon>malvids</taxon>
        <taxon>Malvales</taxon>
        <taxon>Dipterocarpaceae</taxon>
        <taxon>Rubroshorea</taxon>
    </lineage>
</organism>
<evidence type="ECO:0000313" key="2">
    <source>
        <dbReference type="Proteomes" id="UP001054252"/>
    </source>
</evidence>
<dbReference type="AlphaFoldDB" id="A0AAV5LWU4"/>
<sequence length="77" mass="8305">MIFPYFLVQEPDLEPKNPSPHLQNFGSALLCSSPSGCSCFLTAGLFPPAAPVSTTGELWFLIVLSVSIEIECSILCE</sequence>
<accession>A0AAV5LWU4</accession>
<proteinExistence type="predicted"/>
<keyword evidence="2" id="KW-1185">Reference proteome</keyword>
<comment type="caution">
    <text evidence="1">The sequence shown here is derived from an EMBL/GenBank/DDBJ whole genome shotgun (WGS) entry which is preliminary data.</text>
</comment>
<evidence type="ECO:0000313" key="1">
    <source>
        <dbReference type="EMBL" id="GKV41990.1"/>
    </source>
</evidence>
<name>A0AAV5LWU4_9ROSI</name>
<protein>
    <submittedName>
        <fullName evidence="1">Uncharacterized protein</fullName>
    </submittedName>
</protein>
<dbReference type="Proteomes" id="UP001054252">
    <property type="component" value="Unassembled WGS sequence"/>
</dbReference>